<organism evidence="1 2">
    <name type="scientific">Pasteurella multocida</name>
    <dbReference type="NCBI Taxonomy" id="747"/>
    <lineage>
        <taxon>Bacteria</taxon>
        <taxon>Pseudomonadati</taxon>
        <taxon>Pseudomonadota</taxon>
        <taxon>Gammaproteobacteria</taxon>
        <taxon>Pasteurellales</taxon>
        <taxon>Pasteurellaceae</taxon>
        <taxon>Pasteurella</taxon>
    </lineage>
</organism>
<dbReference type="AlphaFoldDB" id="A0A9X3ZK19"/>
<dbReference type="Proteomes" id="UP001145481">
    <property type="component" value="Unassembled WGS sequence"/>
</dbReference>
<name>A0A9X3ZK19_PASMD</name>
<reference evidence="1" key="1">
    <citation type="submission" date="2022-07" db="EMBL/GenBank/DDBJ databases">
        <title>Genome-based characterization of novel serogroup A variants of Pasteurella multocida.</title>
        <authorList>
            <person name="Prajapati A."/>
            <person name="Yogisharadhya R."/>
            <person name="Mohanty N."/>
            <person name="Chanda M."/>
            <person name="Mendem S.K."/>
            <person name="Siddaramappa S."/>
            <person name="Shivachandra S.B."/>
        </authorList>
    </citation>
    <scope>NUCLEOTIDE SEQUENCE</scope>
    <source>
        <strain evidence="1">NIVEDIPm19</strain>
    </source>
</reference>
<accession>A0A9X3ZK19</accession>
<dbReference type="RefSeq" id="WP_195187065.1">
    <property type="nucleotide sequence ID" value="NZ_JADMLI010000018.1"/>
</dbReference>
<gene>
    <name evidence="1" type="ORF">NM948_03455</name>
</gene>
<evidence type="ECO:0000313" key="1">
    <source>
        <dbReference type="EMBL" id="MDA5622607.1"/>
    </source>
</evidence>
<proteinExistence type="predicted"/>
<comment type="caution">
    <text evidence="1">The sequence shown here is derived from an EMBL/GenBank/DDBJ whole genome shotgun (WGS) entry which is preliminary data.</text>
</comment>
<evidence type="ECO:0000313" key="2">
    <source>
        <dbReference type="Proteomes" id="UP001145481"/>
    </source>
</evidence>
<sequence length="75" mass="8972">MEKEIELLTDSMESIEELYEIWGNLVSAQYGSLYNYDDDNMDVDTETPWFEQGVFVDMDRIIAIERGEWDYDFNQ</sequence>
<protein>
    <submittedName>
        <fullName evidence="1">Uncharacterized protein</fullName>
    </submittedName>
</protein>
<dbReference type="EMBL" id="JANJHC010000005">
    <property type="protein sequence ID" value="MDA5622607.1"/>
    <property type="molecule type" value="Genomic_DNA"/>
</dbReference>